<evidence type="ECO:0000259" key="10">
    <source>
        <dbReference type="PROSITE" id="PS51340"/>
    </source>
</evidence>
<dbReference type="FunFam" id="3.10.20.30:FF:000026">
    <property type="entry name" value="MOSC domain protein"/>
    <property type="match status" value="1"/>
</dbReference>
<keyword evidence="7" id="KW-0411">Iron-sulfur</keyword>
<protein>
    <submittedName>
        <fullName evidence="11">Putative 2Fe-2S iron-sulfur cluster binding protein</fullName>
    </submittedName>
</protein>
<evidence type="ECO:0000256" key="1">
    <source>
        <dbReference type="ARBA" id="ARBA00007874"/>
    </source>
</evidence>
<keyword evidence="6" id="KW-0408">Iron</keyword>
<sequence length="141" mass="15098">MQSFRTAQDNGDVDFGQNLIARNSGVIRVGDEVEILATAPAKIYGAAAADDTANITQQPDANVDIDWQGQAFRGNNQQVLLEQLENQGIRIPYSCRAGICGSCRVQLLEGEVTPLKKSAMGDDGTILCCSCVPKTALKLAR</sequence>
<evidence type="ECO:0000256" key="8">
    <source>
        <dbReference type="ARBA" id="ARBA00034078"/>
    </source>
</evidence>
<evidence type="ECO:0000313" key="11">
    <source>
        <dbReference type="EMBL" id="STI18647.1"/>
    </source>
</evidence>
<evidence type="ECO:0000256" key="6">
    <source>
        <dbReference type="ARBA" id="ARBA00023004"/>
    </source>
</evidence>
<evidence type="ECO:0000313" key="12">
    <source>
        <dbReference type="EMBL" id="STM39706.1"/>
    </source>
</evidence>
<organism evidence="11 13">
    <name type="scientific">Escherichia coli</name>
    <dbReference type="NCBI Taxonomy" id="562"/>
    <lineage>
        <taxon>Bacteria</taxon>
        <taxon>Pseudomonadati</taxon>
        <taxon>Pseudomonadota</taxon>
        <taxon>Gammaproteobacteria</taxon>
        <taxon>Enterobacterales</taxon>
        <taxon>Enterobacteriaceae</taxon>
        <taxon>Escherichia</taxon>
    </lineage>
</organism>
<dbReference type="Gene3D" id="3.10.20.30">
    <property type="match status" value="1"/>
</dbReference>
<dbReference type="PROSITE" id="PS51340">
    <property type="entry name" value="MOSC"/>
    <property type="match status" value="1"/>
</dbReference>
<dbReference type="PANTHER" id="PTHR43112">
    <property type="entry name" value="FERREDOXIN"/>
    <property type="match status" value="1"/>
</dbReference>
<name>A0A0K4AGQ3_ECOLX</name>
<keyword evidence="4" id="KW-0479">Metal-binding</keyword>
<evidence type="ECO:0000256" key="3">
    <source>
        <dbReference type="ARBA" id="ARBA00022714"/>
    </source>
</evidence>
<dbReference type="InterPro" id="IPR001041">
    <property type="entry name" value="2Fe-2S_ferredoxin-type"/>
</dbReference>
<dbReference type="Pfam" id="PF00111">
    <property type="entry name" value="Fer2"/>
    <property type="match status" value="1"/>
</dbReference>
<dbReference type="InterPro" id="IPR006058">
    <property type="entry name" value="2Fe2S_fd_BS"/>
</dbReference>
<evidence type="ECO:0000256" key="2">
    <source>
        <dbReference type="ARBA" id="ARBA00022448"/>
    </source>
</evidence>
<feature type="domain" description="MOSC" evidence="10">
    <location>
        <begin position="1"/>
        <end position="36"/>
    </location>
</feature>
<dbReference type="PROSITE" id="PS00197">
    <property type="entry name" value="2FE2S_FER_1"/>
    <property type="match status" value="1"/>
</dbReference>
<dbReference type="Proteomes" id="UP000254159">
    <property type="component" value="Unassembled WGS sequence"/>
</dbReference>
<evidence type="ECO:0000256" key="5">
    <source>
        <dbReference type="ARBA" id="ARBA00022982"/>
    </source>
</evidence>
<dbReference type="GO" id="GO:0003824">
    <property type="term" value="F:catalytic activity"/>
    <property type="evidence" value="ECO:0007669"/>
    <property type="project" value="InterPro"/>
</dbReference>
<dbReference type="GO" id="GO:0051537">
    <property type="term" value="F:2 iron, 2 sulfur cluster binding"/>
    <property type="evidence" value="ECO:0007669"/>
    <property type="project" value="UniProtKB-KW"/>
</dbReference>
<dbReference type="SUPFAM" id="SSF54292">
    <property type="entry name" value="2Fe-2S ferredoxin-like"/>
    <property type="match status" value="1"/>
</dbReference>
<reference evidence="13 14" key="1">
    <citation type="submission" date="2018-06" db="EMBL/GenBank/DDBJ databases">
        <authorList>
            <consortium name="Pathogen Informatics"/>
            <person name="Doyle S."/>
        </authorList>
    </citation>
    <scope>NUCLEOTIDE SEQUENCE [LARGE SCALE GENOMIC DNA]</scope>
    <source>
        <strain evidence="11 13">NCTC10865</strain>
        <strain evidence="12 14">NCTC8500</strain>
    </source>
</reference>
<dbReference type="EMBL" id="UGCD01000002">
    <property type="protein sequence ID" value="STI18647.1"/>
    <property type="molecule type" value="Genomic_DNA"/>
</dbReference>
<comment type="similarity">
    <text evidence="1">Belongs to the 2Fe2S plant-type ferredoxin family.</text>
</comment>
<dbReference type="AlphaFoldDB" id="A0A0K4AGQ3"/>
<comment type="cofactor">
    <cofactor evidence="8">
        <name>[2Fe-2S] cluster</name>
        <dbReference type="ChEBI" id="CHEBI:190135"/>
    </cofactor>
</comment>
<dbReference type="GO" id="GO:0030151">
    <property type="term" value="F:molybdenum ion binding"/>
    <property type="evidence" value="ECO:0007669"/>
    <property type="project" value="InterPro"/>
</dbReference>
<gene>
    <name evidence="11" type="primary">ycbX_3</name>
    <name evidence="11" type="ORF">NCTC10865_03986</name>
    <name evidence="12" type="ORF">NCTC8500_03527</name>
</gene>
<keyword evidence="5" id="KW-0249">Electron transport</keyword>
<evidence type="ECO:0000256" key="4">
    <source>
        <dbReference type="ARBA" id="ARBA00022723"/>
    </source>
</evidence>
<dbReference type="InterPro" id="IPR005302">
    <property type="entry name" value="MoCF_Sase_C"/>
</dbReference>
<dbReference type="EMBL" id="UGFG01000001">
    <property type="protein sequence ID" value="STM39706.1"/>
    <property type="molecule type" value="Genomic_DNA"/>
</dbReference>
<keyword evidence="2" id="KW-0813">Transport</keyword>
<keyword evidence="3" id="KW-0001">2Fe-2S</keyword>
<dbReference type="InterPro" id="IPR036010">
    <property type="entry name" value="2Fe-2S_ferredoxin-like_sf"/>
</dbReference>
<dbReference type="InterPro" id="IPR012675">
    <property type="entry name" value="Beta-grasp_dom_sf"/>
</dbReference>
<dbReference type="CDD" id="cd00207">
    <property type="entry name" value="fer2"/>
    <property type="match status" value="1"/>
</dbReference>
<dbReference type="PROSITE" id="PS51085">
    <property type="entry name" value="2FE2S_FER_2"/>
    <property type="match status" value="1"/>
</dbReference>
<dbReference type="GO" id="GO:0030170">
    <property type="term" value="F:pyridoxal phosphate binding"/>
    <property type="evidence" value="ECO:0007669"/>
    <property type="project" value="InterPro"/>
</dbReference>
<dbReference type="PANTHER" id="PTHR43112:SF3">
    <property type="entry name" value="FERREDOXIN-2, CHLOROPLASTIC"/>
    <property type="match status" value="1"/>
</dbReference>
<proteinExistence type="inferred from homology"/>
<dbReference type="Proteomes" id="UP000254429">
    <property type="component" value="Unassembled WGS sequence"/>
</dbReference>
<evidence type="ECO:0000256" key="7">
    <source>
        <dbReference type="ARBA" id="ARBA00023014"/>
    </source>
</evidence>
<accession>A0A0K4AGQ3</accession>
<evidence type="ECO:0000313" key="14">
    <source>
        <dbReference type="Proteomes" id="UP000254429"/>
    </source>
</evidence>
<evidence type="ECO:0000259" key="9">
    <source>
        <dbReference type="PROSITE" id="PS51085"/>
    </source>
</evidence>
<evidence type="ECO:0000313" key="13">
    <source>
        <dbReference type="Proteomes" id="UP000254159"/>
    </source>
</evidence>
<feature type="domain" description="2Fe-2S ferredoxin-type" evidence="9">
    <location>
        <begin position="61"/>
        <end position="141"/>
    </location>
</feature>